<proteinExistence type="predicted"/>
<keyword evidence="3" id="KW-1185">Reference proteome</keyword>
<evidence type="ECO:0000313" key="3">
    <source>
        <dbReference type="Proteomes" id="UP000299102"/>
    </source>
</evidence>
<evidence type="ECO:0000313" key="2">
    <source>
        <dbReference type="EMBL" id="GBP04709.1"/>
    </source>
</evidence>
<evidence type="ECO:0000256" key="1">
    <source>
        <dbReference type="SAM" id="MobiDB-lite"/>
    </source>
</evidence>
<reference evidence="2 3" key="1">
    <citation type="journal article" date="2019" name="Commun. Biol.">
        <title>The bagworm genome reveals a unique fibroin gene that provides high tensile strength.</title>
        <authorList>
            <person name="Kono N."/>
            <person name="Nakamura H."/>
            <person name="Ohtoshi R."/>
            <person name="Tomita M."/>
            <person name="Numata K."/>
            <person name="Arakawa K."/>
        </authorList>
    </citation>
    <scope>NUCLEOTIDE SEQUENCE [LARGE SCALE GENOMIC DNA]</scope>
</reference>
<dbReference type="AlphaFoldDB" id="A0A4C1SRD0"/>
<comment type="caution">
    <text evidence="2">The sequence shown here is derived from an EMBL/GenBank/DDBJ whole genome shotgun (WGS) entry which is preliminary data.</text>
</comment>
<organism evidence="2 3">
    <name type="scientific">Eumeta variegata</name>
    <name type="common">Bagworm moth</name>
    <name type="synonym">Eumeta japonica</name>
    <dbReference type="NCBI Taxonomy" id="151549"/>
    <lineage>
        <taxon>Eukaryota</taxon>
        <taxon>Metazoa</taxon>
        <taxon>Ecdysozoa</taxon>
        <taxon>Arthropoda</taxon>
        <taxon>Hexapoda</taxon>
        <taxon>Insecta</taxon>
        <taxon>Pterygota</taxon>
        <taxon>Neoptera</taxon>
        <taxon>Endopterygota</taxon>
        <taxon>Lepidoptera</taxon>
        <taxon>Glossata</taxon>
        <taxon>Ditrysia</taxon>
        <taxon>Tineoidea</taxon>
        <taxon>Psychidae</taxon>
        <taxon>Oiketicinae</taxon>
        <taxon>Eumeta</taxon>
    </lineage>
</organism>
<dbReference type="EMBL" id="BGZK01000015">
    <property type="protein sequence ID" value="GBP04709.1"/>
    <property type="molecule type" value="Genomic_DNA"/>
</dbReference>
<feature type="compositionally biased region" description="Polar residues" evidence="1">
    <location>
        <begin position="23"/>
        <end position="37"/>
    </location>
</feature>
<gene>
    <name evidence="2" type="ORF">EVAR_3667_1</name>
</gene>
<dbReference type="Proteomes" id="UP000299102">
    <property type="component" value="Unassembled WGS sequence"/>
</dbReference>
<name>A0A4C1SRD0_EUMVA</name>
<protein>
    <submittedName>
        <fullName evidence="2">Uncharacterized protein</fullName>
    </submittedName>
</protein>
<feature type="region of interest" description="Disordered" evidence="1">
    <location>
        <begin position="23"/>
        <end position="72"/>
    </location>
</feature>
<sequence>MQLRSRAKDLRTELVGYASAQSSVTRCSEDTIPNNPKLSRRRRASRARSTKAITSPHSEHGAAFAGLDFHEL</sequence>
<feature type="compositionally biased region" description="Basic residues" evidence="1">
    <location>
        <begin position="38"/>
        <end position="49"/>
    </location>
</feature>
<accession>A0A4C1SRD0</accession>